<dbReference type="SUPFAM" id="SSF48366">
    <property type="entry name" value="Ras GEF"/>
    <property type="match status" value="1"/>
</dbReference>
<dbReference type="GO" id="GO:0007264">
    <property type="term" value="P:small GTPase-mediated signal transduction"/>
    <property type="evidence" value="ECO:0007669"/>
    <property type="project" value="InterPro"/>
</dbReference>
<dbReference type="InterPro" id="IPR023578">
    <property type="entry name" value="Ras_GEF_dom_sf"/>
</dbReference>
<evidence type="ECO:0000313" key="2">
    <source>
        <dbReference type="EMBL" id="CAE2327161.1"/>
    </source>
</evidence>
<dbReference type="EMBL" id="HBKR01031302">
    <property type="protein sequence ID" value="CAE2327161.1"/>
    <property type="molecule type" value="Transcribed_RNA"/>
</dbReference>
<gene>
    <name evidence="2" type="ORF">NAES01612_LOCUS20571</name>
</gene>
<dbReference type="Gene3D" id="1.10.840.10">
    <property type="entry name" value="Ras guanine-nucleotide exchange factors catalytic domain"/>
    <property type="match status" value="1"/>
</dbReference>
<sequence length="283" mass="32826">MKRLGSIFRYVLESQEFPYNIEPDMQLLTLLKHCQTIDEKTAYAISKELEPPASSAIPPTPPLDKKAQKEKDKKEREREKKEKENERQKKEKERLLNKIEKEKERIEKEREKKEKKGKGEAAGEKGEKEGSEVCAVSECMVEAALEIESDVLSRNLPLKSSLEPATVFHHWLRGIEGGEREEVGKEMVDDLVKKLLDNCVEIAELEEEEKEGRQKEGERARNQKELLSPDGEVQEITRRIKMNLLILEHLSQKGVWRDDIAGFVRENIQNDKKKLMEIRNKIA</sequence>
<protein>
    <submittedName>
        <fullName evidence="2">Uncharacterized protein</fullName>
    </submittedName>
</protein>
<feature type="compositionally biased region" description="Basic and acidic residues" evidence="1">
    <location>
        <begin position="63"/>
        <end position="128"/>
    </location>
</feature>
<feature type="region of interest" description="Disordered" evidence="1">
    <location>
        <begin position="207"/>
        <end position="226"/>
    </location>
</feature>
<dbReference type="InterPro" id="IPR036964">
    <property type="entry name" value="RASGEF_cat_dom_sf"/>
</dbReference>
<organism evidence="2">
    <name type="scientific">Paramoeba aestuarina</name>
    <dbReference type="NCBI Taxonomy" id="180227"/>
    <lineage>
        <taxon>Eukaryota</taxon>
        <taxon>Amoebozoa</taxon>
        <taxon>Discosea</taxon>
        <taxon>Flabellinia</taxon>
        <taxon>Dactylopodida</taxon>
        <taxon>Paramoebidae</taxon>
        <taxon>Paramoeba</taxon>
    </lineage>
</organism>
<dbReference type="GO" id="GO:0005085">
    <property type="term" value="F:guanyl-nucleotide exchange factor activity"/>
    <property type="evidence" value="ECO:0007669"/>
    <property type="project" value="InterPro"/>
</dbReference>
<accession>A0A7S4P8V9</accession>
<proteinExistence type="predicted"/>
<feature type="compositionally biased region" description="Basic and acidic residues" evidence="1">
    <location>
        <begin position="210"/>
        <end position="224"/>
    </location>
</feature>
<feature type="region of interest" description="Disordered" evidence="1">
    <location>
        <begin position="45"/>
        <end position="128"/>
    </location>
</feature>
<name>A0A7S4P8V9_9EUKA</name>
<reference evidence="2" key="1">
    <citation type="submission" date="2021-01" db="EMBL/GenBank/DDBJ databases">
        <authorList>
            <person name="Corre E."/>
            <person name="Pelletier E."/>
            <person name="Niang G."/>
            <person name="Scheremetjew M."/>
            <person name="Finn R."/>
            <person name="Kale V."/>
            <person name="Holt S."/>
            <person name="Cochrane G."/>
            <person name="Meng A."/>
            <person name="Brown T."/>
            <person name="Cohen L."/>
        </authorList>
    </citation>
    <scope>NUCLEOTIDE SEQUENCE</scope>
    <source>
        <strain evidence="2">SoJaBio B1-5/56/2</strain>
    </source>
</reference>
<dbReference type="AlphaFoldDB" id="A0A7S4P8V9"/>
<evidence type="ECO:0000256" key="1">
    <source>
        <dbReference type="SAM" id="MobiDB-lite"/>
    </source>
</evidence>